<feature type="region of interest" description="Disordered" evidence="4">
    <location>
        <begin position="1"/>
        <end position="34"/>
    </location>
</feature>
<proteinExistence type="inferred from homology"/>
<evidence type="ECO:0000256" key="1">
    <source>
        <dbReference type="ARBA" id="ARBA00004123"/>
    </source>
</evidence>
<comment type="similarity">
    <text evidence="2">Belongs to the IPI1/TEX10 family.</text>
</comment>
<keyword evidence="3" id="KW-0539">Nucleus</keyword>
<dbReference type="InterPro" id="IPR024679">
    <property type="entry name" value="Ipi1_N"/>
</dbReference>
<keyword evidence="7" id="KW-1185">Reference proteome</keyword>
<evidence type="ECO:0000313" key="7">
    <source>
        <dbReference type="Proteomes" id="UP001153292"/>
    </source>
</evidence>
<dbReference type="PANTHER" id="PTHR16056">
    <property type="entry name" value="REGULATOR OF MICROTUBULE DYNAMICS PROTEIN"/>
    <property type="match status" value="1"/>
</dbReference>
<evidence type="ECO:0000313" key="6">
    <source>
        <dbReference type="EMBL" id="CAH2982472.1"/>
    </source>
</evidence>
<gene>
    <name evidence="6" type="ORF">CHILSU_LOCUS2894</name>
</gene>
<dbReference type="EMBL" id="OU963908">
    <property type="protein sequence ID" value="CAH2982472.1"/>
    <property type="molecule type" value="Genomic_DNA"/>
</dbReference>
<sequence length="644" mass="75007">MPQTGATRYQKFLKSEKSKTKLKNKKKDLPKGTNITKTNFKVKKIVIKEQLKKHGKSEILSTKKLNIKELLSRLNHFNTNSRTEALEGLKEIITSHSDALFRNLGQIILGVTPLVLNVEKVVRHESFKVLHALLSHANPENIDPFFDILSTYLRSAMTHIDARIQEDSLLFLDLLLSCTPEKVVCNFHKILPNFLDMISKLRVDSKPGRTLTVNLSSQVTSVKWRVKVLHRLKDFLSIYVQFNVDKDNKTHNFVKTSVFDDTKLNHYMLFNHKYVSTCHISNFSARNLQDTTHFDEIEKFKEYITTLTPLLYETWLEVCPKAKSEMNIETVINDDAASLLKYILKIISLLYFLVQHLNEKTPSSNIKQMFCQKYRQLFTQHLVNTFPYVTNVRTKQTKLNMSQFEDGITDPKMVAENLEICLLFVKLNPNINLKNHSKELTSVLSYIEKKMYASASETIKDIIINILNTIFLKENTWNKNLALMDSLFSKIIREYFNTEICKSFKQQIFSLLCKISLSDWLIHFHHRNDFKDWLKTLPNVLLEESVTVETVNILHMFAIRNNDSFNNAIKSHLLDIVDNLPKIVISNDGNPSSYHKLFSLLYWIKNWDHKSLNLLEQQLMNNQYKSDHGKYIFDTLRLRVGGIL</sequence>
<feature type="domain" description="Pre-rRNA-processing protein Ipi1 N-terminal" evidence="5">
    <location>
        <begin position="141"/>
        <end position="236"/>
    </location>
</feature>
<organism evidence="6 7">
    <name type="scientific">Chilo suppressalis</name>
    <name type="common">Asiatic rice borer moth</name>
    <dbReference type="NCBI Taxonomy" id="168631"/>
    <lineage>
        <taxon>Eukaryota</taxon>
        <taxon>Metazoa</taxon>
        <taxon>Ecdysozoa</taxon>
        <taxon>Arthropoda</taxon>
        <taxon>Hexapoda</taxon>
        <taxon>Insecta</taxon>
        <taxon>Pterygota</taxon>
        <taxon>Neoptera</taxon>
        <taxon>Endopterygota</taxon>
        <taxon>Lepidoptera</taxon>
        <taxon>Glossata</taxon>
        <taxon>Ditrysia</taxon>
        <taxon>Pyraloidea</taxon>
        <taxon>Crambidae</taxon>
        <taxon>Crambinae</taxon>
        <taxon>Chilo</taxon>
    </lineage>
</organism>
<dbReference type="SUPFAM" id="SSF48371">
    <property type="entry name" value="ARM repeat"/>
    <property type="match status" value="1"/>
</dbReference>
<accession>A0ABN8L6N8</accession>
<dbReference type="PANTHER" id="PTHR16056:SF2">
    <property type="entry name" value="TESTIS-EXPRESSED PROTEIN 10"/>
    <property type="match status" value="1"/>
</dbReference>
<dbReference type="InterPro" id="IPR016024">
    <property type="entry name" value="ARM-type_fold"/>
</dbReference>
<name>A0ABN8L6N8_CHISP</name>
<evidence type="ECO:0000256" key="4">
    <source>
        <dbReference type="SAM" id="MobiDB-lite"/>
    </source>
</evidence>
<reference evidence="6" key="1">
    <citation type="submission" date="2021-12" db="EMBL/GenBank/DDBJ databases">
        <authorList>
            <person name="King R."/>
        </authorList>
    </citation>
    <scope>NUCLEOTIDE SEQUENCE</scope>
</reference>
<dbReference type="InterPro" id="IPR011989">
    <property type="entry name" value="ARM-like"/>
</dbReference>
<dbReference type="Gene3D" id="1.25.10.10">
    <property type="entry name" value="Leucine-rich Repeat Variant"/>
    <property type="match status" value="1"/>
</dbReference>
<evidence type="ECO:0000256" key="3">
    <source>
        <dbReference type="ARBA" id="ARBA00023242"/>
    </source>
</evidence>
<dbReference type="Proteomes" id="UP001153292">
    <property type="component" value="Chromosome 15"/>
</dbReference>
<evidence type="ECO:0000259" key="5">
    <source>
        <dbReference type="Pfam" id="PF12333"/>
    </source>
</evidence>
<comment type="subcellular location">
    <subcellularLocation>
        <location evidence="1">Nucleus</location>
    </subcellularLocation>
</comment>
<evidence type="ECO:0000256" key="2">
    <source>
        <dbReference type="ARBA" id="ARBA00006427"/>
    </source>
</evidence>
<dbReference type="Pfam" id="PF12333">
    <property type="entry name" value="Ipi1_N"/>
    <property type="match status" value="1"/>
</dbReference>
<protein>
    <recommendedName>
        <fullName evidence="5">Pre-rRNA-processing protein Ipi1 N-terminal domain-containing protein</fullName>
    </recommendedName>
</protein>